<comment type="caution">
    <text evidence="1">The sequence shown here is derived from an EMBL/GenBank/DDBJ whole genome shotgun (WGS) entry which is preliminary data.</text>
</comment>
<keyword evidence="2" id="KW-1185">Reference proteome</keyword>
<name>A0ABP7ZWQ5_9SPHI</name>
<sequence>MNVSRTIPGNTNNTPATIFSNPESLNLLKVRTEINTNAGITTTYKLVSIGNESVIKKNCPTNRKAIVAKTQIRKPIVRTGKINVFFILNMLNKRDIR</sequence>
<proteinExistence type="predicted"/>
<evidence type="ECO:0000313" key="1">
    <source>
        <dbReference type="EMBL" id="GAA4172312.1"/>
    </source>
</evidence>
<accession>A0ABP7ZWQ5</accession>
<evidence type="ECO:0000313" key="2">
    <source>
        <dbReference type="Proteomes" id="UP001500167"/>
    </source>
</evidence>
<gene>
    <name evidence="1" type="ORF">GCM10022218_13720</name>
</gene>
<reference evidence="2" key="1">
    <citation type="journal article" date="2019" name="Int. J. Syst. Evol. Microbiol.">
        <title>The Global Catalogue of Microorganisms (GCM) 10K type strain sequencing project: providing services to taxonomists for standard genome sequencing and annotation.</title>
        <authorList>
            <consortium name="The Broad Institute Genomics Platform"/>
            <consortium name="The Broad Institute Genome Sequencing Center for Infectious Disease"/>
            <person name="Wu L."/>
            <person name="Ma J."/>
        </authorList>
    </citation>
    <scope>NUCLEOTIDE SEQUENCE [LARGE SCALE GENOMIC DNA]</scope>
    <source>
        <strain evidence="2">JCM 16722</strain>
    </source>
</reference>
<organism evidence="1 2">
    <name type="scientific">Sphingobacterium ginsenosidimutans</name>
    <dbReference type="NCBI Taxonomy" id="687845"/>
    <lineage>
        <taxon>Bacteria</taxon>
        <taxon>Pseudomonadati</taxon>
        <taxon>Bacteroidota</taxon>
        <taxon>Sphingobacteriia</taxon>
        <taxon>Sphingobacteriales</taxon>
        <taxon>Sphingobacteriaceae</taxon>
        <taxon>Sphingobacterium</taxon>
    </lineage>
</organism>
<protein>
    <submittedName>
        <fullName evidence="1">Uncharacterized protein</fullName>
    </submittedName>
</protein>
<dbReference type="EMBL" id="BAAAZK010000002">
    <property type="protein sequence ID" value="GAA4172312.1"/>
    <property type="molecule type" value="Genomic_DNA"/>
</dbReference>
<dbReference type="Proteomes" id="UP001500167">
    <property type="component" value="Unassembled WGS sequence"/>
</dbReference>